<dbReference type="AlphaFoldDB" id="A0A2Z6REI6"/>
<feature type="compositionally biased region" description="Basic and acidic residues" evidence="1">
    <location>
        <begin position="132"/>
        <end position="152"/>
    </location>
</feature>
<evidence type="ECO:0000313" key="2">
    <source>
        <dbReference type="EMBL" id="GBC00361.1"/>
    </source>
</evidence>
<name>A0A2Z6REI6_9GLOM</name>
<evidence type="ECO:0000256" key="1">
    <source>
        <dbReference type="SAM" id="MobiDB-lite"/>
    </source>
</evidence>
<proteinExistence type="predicted"/>
<feature type="region of interest" description="Disordered" evidence="1">
    <location>
        <begin position="63"/>
        <end position="98"/>
    </location>
</feature>
<organism evidence="2 3">
    <name type="scientific">Rhizophagus clarus</name>
    <dbReference type="NCBI Taxonomy" id="94130"/>
    <lineage>
        <taxon>Eukaryota</taxon>
        <taxon>Fungi</taxon>
        <taxon>Fungi incertae sedis</taxon>
        <taxon>Mucoromycota</taxon>
        <taxon>Glomeromycotina</taxon>
        <taxon>Glomeromycetes</taxon>
        <taxon>Glomerales</taxon>
        <taxon>Glomeraceae</taxon>
        <taxon>Rhizophagus</taxon>
    </lineage>
</organism>
<evidence type="ECO:0000313" key="3">
    <source>
        <dbReference type="Proteomes" id="UP000247702"/>
    </source>
</evidence>
<reference evidence="2 3" key="1">
    <citation type="submission" date="2017-11" db="EMBL/GenBank/DDBJ databases">
        <title>The genome of Rhizophagus clarus HR1 reveals common genetic basis of auxotrophy among arbuscular mycorrhizal fungi.</title>
        <authorList>
            <person name="Kobayashi Y."/>
        </authorList>
    </citation>
    <scope>NUCLEOTIDE SEQUENCE [LARGE SCALE GENOMIC DNA]</scope>
    <source>
        <strain evidence="2 3">HR1</strain>
    </source>
</reference>
<feature type="non-terminal residue" evidence="2">
    <location>
        <position position="1"/>
    </location>
</feature>
<feature type="region of interest" description="Disordered" evidence="1">
    <location>
        <begin position="122"/>
        <end position="155"/>
    </location>
</feature>
<sequence length="260" mass="29458">NAKIDIQKEGIKIYGDFVPFCKGPDNSDSEAELSKSDLTEHRKRVKKLEQTVDWIRNYVKEQTGLEPGKELKDSSSSKTSSDEKAYTIEKEPRESAQRGSVFTPFNKVIYVKKKSVNKKVQDRRLTSAVPKVRMESEHQAERIPEGPSEKDLSNNLSSDLEELTKESTNKITLNCIIVPIGPLHGLQLGEVTPVVTVNKNQIVSVLEVTIQSTLQAPFNSVRLKLFQTPDEMCMQLQDLVSSFFNTQHQLEHYHIIVHPL</sequence>
<dbReference type="EMBL" id="BEXD01003145">
    <property type="protein sequence ID" value="GBC00361.1"/>
    <property type="molecule type" value="Genomic_DNA"/>
</dbReference>
<gene>
    <name evidence="2" type="ORF">RclHR1_38290001</name>
</gene>
<comment type="caution">
    <text evidence="2">The sequence shown here is derived from an EMBL/GenBank/DDBJ whole genome shotgun (WGS) entry which is preliminary data.</text>
</comment>
<accession>A0A2Z6REI6</accession>
<feature type="compositionally biased region" description="Basic and acidic residues" evidence="1">
    <location>
        <begin position="67"/>
        <end position="96"/>
    </location>
</feature>
<dbReference type="Proteomes" id="UP000247702">
    <property type="component" value="Unassembled WGS sequence"/>
</dbReference>
<keyword evidence="3" id="KW-1185">Reference proteome</keyword>
<protein>
    <submittedName>
        <fullName evidence="2">Uncharacterized protein</fullName>
    </submittedName>
</protein>